<name>A0AAN7SFE2_MYCAM</name>
<protein>
    <submittedName>
        <fullName evidence="1">Uncharacterized protein</fullName>
    </submittedName>
</protein>
<organism evidence="1 2">
    <name type="scientific">Mycteria americana</name>
    <name type="common">Wood stork</name>
    <dbReference type="NCBI Taxonomy" id="33587"/>
    <lineage>
        <taxon>Eukaryota</taxon>
        <taxon>Metazoa</taxon>
        <taxon>Chordata</taxon>
        <taxon>Craniata</taxon>
        <taxon>Vertebrata</taxon>
        <taxon>Euteleostomi</taxon>
        <taxon>Archelosauria</taxon>
        <taxon>Archosauria</taxon>
        <taxon>Dinosauria</taxon>
        <taxon>Saurischia</taxon>
        <taxon>Theropoda</taxon>
        <taxon>Coelurosauria</taxon>
        <taxon>Aves</taxon>
        <taxon>Neognathae</taxon>
        <taxon>Neoaves</taxon>
        <taxon>Aequornithes</taxon>
        <taxon>Ciconiiformes</taxon>
        <taxon>Ciconiidae</taxon>
        <taxon>Mycteria</taxon>
    </lineage>
</organism>
<dbReference type="Proteomes" id="UP001333110">
    <property type="component" value="Unassembled WGS sequence"/>
</dbReference>
<keyword evidence="2" id="KW-1185">Reference proteome</keyword>
<evidence type="ECO:0000313" key="1">
    <source>
        <dbReference type="EMBL" id="KAK4825993.1"/>
    </source>
</evidence>
<proteinExistence type="predicted"/>
<comment type="caution">
    <text evidence="1">The sequence shown here is derived from an EMBL/GenBank/DDBJ whole genome shotgun (WGS) entry which is preliminary data.</text>
</comment>
<gene>
    <name evidence="1" type="ORF">QYF61_003755</name>
</gene>
<dbReference type="EMBL" id="JAUNZN010000002">
    <property type="protein sequence ID" value="KAK4825993.1"/>
    <property type="molecule type" value="Genomic_DNA"/>
</dbReference>
<dbReference type="AlphaFoldDB" id="A0AAN7SFE2"/>
<reference evidence="1 2" key="1">
    <citation type="journal article" date="2023" name="J. Hered.">
        <title>Chromosome-level genome of the wood stork (Mycteria americana) provides insight into avian chromosome evolution.</title>
        <authorList>
            <person name="Flamio R. Jr."/>
            <person name="Ramstad K.M."/>
        </authorList>
    </citation>
    <scope>NUCLEOTIDE SEQUENCE [LARGE SCALE GENOMIC DNA]</scope>
    <source>
        <strain evidence="1">JAX WOST 10</strain>
    </source>
</reference>
<evidence type="ECO:0000313" key="2">
    <source>
        <dbReference type="Proteomes" id="UP001333110"/>
    </source>
</evidence>
<dbReference type="PANTHER" id="PTHR33332">
    <property type="entry name" value="REVERSE TRANSCRIPTASE DOMAIN-CONTAINING PROTEIN"/>
    <property type="match status" value="1"/>
</dbReference>
<accession>A0AAN7SFE2</accession>
<sequence>MTFLLAVHNTNRLGTDQLGGTSAENGLGVLVVSKLNMSLQHALAAKRAKSMLGCISNSIAGKLREVIISLYSALIRPCLEYCIQFWYPQYKKDMDKLEQVQQRTTKVAGGLGL</sequence>